<accession>A0AAW2F477</accession>
<name>A0AAW2F477_9HYME</name>
<gene>
    <name evidence="2" type="ORF">PUN28_014513</name>
</gene>
<sequence length="176" mass="20638">MVSIISRYFKFNRYIMLAIGIWPYQNSKFSQVQVITIFSIILSYIIFQIRSLMNTLQHTYDQLKNPDEIAIIEKYSNTANTYINIFTTCAVCGLFFVWIFPIWPQVVNIFLPINSSRRHLVIETEYFINPDKYFYIILLHSNVSMGVADIIVIAISAMIIKILKYTCGMFNIARYN</sequence>
<evidence type="ECO:0000313" key="2">
    <source>
        <dbReference type="EMBL" id="KAL0109496.1"/>
    </source>
</evidence>
<dbReference type="AlphaFoldDB" id="A0AAW2F477"/>
<protein>
    <submittedName>
        <fullName evidence="2">Uncharacterized protein</fullName>
    </submittedName>
</protein>
<keyword evidence="1" id="KW-0812">Transmembrane</keyword>
<keyword evidence="1" id="KW-1133">Transmembrane helix</keyword>
<feature type="transmembrane region" description="Helical" evidence="1">
    <location>
        <begin position="133"/>
        <end position="160"/>
    </location>
</feature>
<organism evidence="2 3">
    <name type="scientific">Cardiocondyla obscurior</name>
    <dbReference type="NCBI Taxonomy" id="286306"/>
    <lineage>
        <taxon>Eukaryota</taxon>
        <taxon>Metazoa</taxon>
        <taxon>Ecdysozoa</taxon>
        <taxon>Arthropoda</taxon>
        <taxon>Hexapoda</taxon>
        <taxon>Insecta</taxon>
        <taxon>Pterygota</taxon>
        <taxon>Neoptera</taxon>
        <taxon>Endopterygota</taxon>
        <taxon>Hymenoptera</taxon>
        <taxon>Apocrita</taxon>
        <taxon>Aculeata</taxon>
        <taxon>Formicoidea</taxon>
        <taxon>Formicidae</taxon>
        <taxon>Myrmicinae</taxon>
        <taxon>Cardiocondyla</taxon>
    </lineage>
</organism>
<proteinExistence type="predicted"/>
<dbReference type="Proteomes" id="UP001430953">
    <property type="component" value="Unassembled WGS sequence"/>
</dbReference>
<dbReference type="EMBL" id="JADYXP020000015">
    <property type="protein sequence ID" value="KAL0109496.1"/>
    <property type="molecule type" value="Genomic_DNA"/>
</dbReference>
<evidence type="ECO:0000313" key="3">
    <source>
        <dbReference type="Proteomes" id="UP001430953"/>
    </source>
</evidence>
<reference evidence="2 3" key="1">
    <citation type="submission" date="2023-03" db="EMBL/GenBank/DDBJ databases">
        <title>High recombination rates correlate with genetic variation in Cardiocondyla obscurior ants.</title>
        <authorList>
            <person name="Errbii M."/>
        </authorList>
    </citation>
    <scope>NUCLEOTIDE SEQUENCE [LARGE SCALE GENOMIC DNA]</scope>
    <source>
        <strain evidence="2">Alpha-2009</strain>
        <tissue evidence="2">Whole body</tissue>
    </source>
</reference>
<feature type="transmembrane region" description="Helical" evidence="1">
    <location>
        <begin position="29"/>
        <end position="47"/>
    </location>
</feature>
<keyword evidence="3" id="KW-1185">Reference proteome</keyword>
<keyword evidence="1" id="KW-0472">Membrane</keyword>
<comment type="caution">
    <text evidence="2">The sequence shown here is derived from an EMBL/GenBank/DDBJ whole genome shotgun (WGS) entry which is preliminary data.</text>
</comment>
<evidence type="ECO:0000256" key="1">
    <source>
        <dbReference type="SAM" id="Phobius"/>
    </source>
</evidence>
<feature type="transmembrane region" description="Helical" evidence="1">
    <location>
        <begin position="82"/>
        <end position="103"/>
    </location>
</feature>